<organism evidence="1 2">
    <name type="scientific">Croceicoccus pelagius</name>
    <dbReference type="NCBI Taxonomy" id="1703341"/>
    <lineage>
        <taxon>Bacteria</taxon>
        <taxon>Pseudomonadati</taxon>
        <taxon>Pseudomonadota</taxon>
        <taxon>Alphaproteobacteria</taxon>
        <taxon>Sphingomonadales</taxon>
        <taxon>Erythrobacteraceae</taxon>
        <taxon>Croceicoccus</taxon>
    </lineage>
</organism>
<evidence type="ECO:0000313" key="2">
    <source>
        <dbReference type="Proteomes" id="UP000598997"/>
    </source>
</evidence>
<name>A0A916YMK6_9SPHN</name>
<dbReference type="AlphaFoldDB" id="A0A916YMK6"/>
<dbReference type="EMBL" id="BMIO01000010">
    <property type="protein sequence ID" value="GGD52051.1"/>
    <property type="molecule type" value="Genomic_DNA"/>
</dbReference>
<reference evidence="1 2" key="1">
    <citation type="journal article" date="2014" name="Int. J. Syst. Evol. Microbiol.">
        <title>Complete genome sequence of Corynebacterium casei LMG S-19264T (=DSM 44701T), isolated from a smear-ripened cheese.</title>
        <authorList>
            <consortium name="US DOE Joint Genome Institute (JGI-PGF)"/>
            <person name="Walter F."/>
            <person name="Albersmeier A."/>
            <person name="Kalinowski J."/>
            <person name="Ruckert C."/>
        </authorList>
    </citation>
    <scope>NUCLEOTIDE SEQUENCE [LARGE SCALE GENOMIC DNA]</scope>
    <source>
        <strain evidence="1 2">CGMCC 1.15358</strain>
    </source>
</reference>
<dbReference type="Proteomes" id="UP000598997">
    <property type="component" value="Unassembled WGS sequence"/>
</dbReference>
<comment type="caution">
    <text evidence="1">The sequence shown here is derived from an EMBL/GenBank/DDBJ whole genome shotgun (WGS) entry which is preliminary data.</text>
</comment>
<keyword evidence="2" id="KW-1185">Reference proteome</keyword>
<accession>A0A916YMK6</accession>
<gene>
    <name evidence="1" type="ORF">GCM10010989_27700</name>
</gene>
<protein>
    <submittedName>
        <fullName evidence="1">Uncharacterized protein</fullName>
    </submittedName>
</protein>
<evidence type="ECO:0000313" key="1">
    <source>
        <dbReference type="EMBL" id="GGD52051.1"/>
    </source>
</evidence>
<sequence length="184" mass="20341">MDSIGQLHSRNFETIADETLHTHAEPQIDALLCMHGLHEIADGFTRHAGQHPRQCFDKDDFASNFAKYGSCFETDIAAANDDNAMGARAQTGYNAIDIGAAPNAMYPLEMGSWAAQHSRFAPRSPDKRPVSESSVVLRNGDMGFSVDRHNVAAQFDLDFLAVPELSRSDQQAFKRLIASEIFLR</sequence>
<proteinExistence type="predicted"/>